<dbReference type="PANTHER" id="PTHR21198:SF7">
    <property type="entry name" value="ASPARTATE-GLUTAMATE RACEMASE FAMILY"/>
    <property type="match status" value="1"/>
</dbReference>
<accession>Q01ZT1</accession>
<dbReference type="FunCoup" id="Q01ZT1">
    <property type="interactions" value="98"/>
</dbReference>
<dbReference type="InParanoid" id="Q01ZT1"/>
<dbReference type="AlphaFoldDB" id="Q01ZT1"/>
<proteinExistence type="predicted"/>
<dbReference type="KEGG" id="sus:Acid_3866"/>
<dbReference type="Pfam" id="PF01177">
    <property type="entry name" value="Asp_Glu_race"/>
    <property type="match status" value="1"/>
</dbReference>
<dbReference type="STRING" id="234267.Acid_3866"/>
<organism evidence="2">
    <name type="scientific">Solibacter usitatus (strain Ellin6076)</name>
    <dbReference type="NCBI Taxonomy" id="234267"/>
    <lineage>
        <taxon>Bacteria</taxon>
        <taxon>Pseudomonadati</taxon>
        <taxon>Acidobacteriota</taxon>
        <taxon>Terriglobia</taxon>
        <taxon>Bryobacterales</taxon>
        <taxon>Solibacteraceae</taxon>
        <taxon>Candidatus Solibacter</taxon>
    </lineage>
</organism>
<dbReference type="PANTHER" id="PTHR21198">
    <property type="entry name" value="GLUTAMATE RACEMASE"/>
    <property type="match status" value="1"/>
</dbReference>
<dbReference type="InterPro" id="IPR001920">
    <property type="entry name" value="Asp/Glu_race"/>
</dbReference>
<sequence length="222" mass="23994">MRQLGWIGGLGPGATVHYYRELVKAGAGEALMVHADMAHALGHVTRGDRIGLADYFARLIERLARGGAEVAAISAITPHICIRELEKISPLPLVNIVAVTGEEIRKRGYRQVALFGTRFVVESRMFGMLEGVEVVVPEQSAAIHENYMRLVEGESGEARRALVEIARELRVDAIVLAGTDLNLVFDESTAGFPCLDAAQAHVLAIVKELQAVSGDVTTMLPN</sequence>
<reference evidence="2" key="1">
    <citation type="submission" date="2006-10" db="EMBL/GenBank/DDBJ databases">
        <title>Complete sequence of Solibacter usitatus Ellin6076.</title>
        <authorList>
            <consortium name="US DOE Joint Genome Institute"/>
            <person name="Copeland A."/>
            <person name="Lucas S."/>
            <person name="Lapidus A."/>
            <person name="Barry K."/>
            <person name="Detter J.C."/>
            <person name="Glavina del Rio T."/>
            <person name="Hammon N."/>
            <person name="Israni S."/>
            <person name="Dalin E."/>
            <person name="Tice H."/>
            <person name="Pitluck S."/>
            <person name="Thompson L.S."/>
            <person name="Brettin T."/>
            <person name="Bruce D."/>
            <person name="Han C."/>
            <person name="Tapia R."/>
            <person name="Gilna P."/>
            <person name="Schmutz J."/>
            <person name="Larimer F."/>
            <person name="Land M."/>
            <person name="Hauser L."/>
            <person name="Kyrpides N."/>
            <person name="Mikhailova N."/>
            <person name="Janssen P.H."/>
            <person name="Kuske C.R."/>
            <person name="Richardson P."/>
        </authorList>
    </citation>
    <scope>NUCLEOTIDE SEQUENCE</scope>
    <source>
        <strain evidence="2">Ellin6076</strain>
    </source>
</reference>
<dbReference type="InterPro" id="IPR015942">
    <property type="entry name" value="Asp/Glu/hydantoin_racemase"/>
</dbReference>
<dbReference type="SUPFAM" id="SSF53681">
    <property type="entry name" value="Aspartate/glutamate racemase"/>
    <property type="match status" value="2"/>
</dbReference>
<keyword evidence="1" id="KW-0413">Isomerase</keyword>
<evidence type="ECO:0000313" key="2">
    <source>
        <dbReference type="EMBL" id="ABJ84834.1"/>
    </source>
</evidence>
<dbReference type="OrthoDB" id="9803739at2"/>
<protein>
    <submittedName>
        <fullName evidence="2">Asp/Glu racemase</fullName>
    </submittedName>
</protein>
<dbReference type="HOGENOM" id="CLU_055360_1_1_0"/>
<dbReference type="eggNOG" id="COG1794">
    <property type="taxonomic scope" value="Bacteria"/>
</dbReference>
<dbReference type="GO" id="GO:0047661">
    <property type="term" value="F:amino-acid racemase activity"/>
    <property type="evidence" value="ECO:0007669"/>
    <property type="project" value="InterPro"/>
</dbReference>
<gene>
    <name evidence="2" type="ordered locus">Acid_3866</name>
</gene>
<name>Q01ZT1_SOLUE</name>
<dbReference type="Gene3D" id="3.40.50.1860">
    <property type="match status" value="2"/>
</dbReference>
<dbReference type="EMBL" id="CP000473">
    <property type="protein sequence ID" value="ABJ84834.1"/>
    <property type="molecule type" value="Genomic_DNA"/>
</dbReference>
<evidence type="ECO:0000256" key="1">
    <source>
        <dbReference type="ARBA" id="ARBA00023235"/>
    </source>
</evidence>